<dbReference type="RefSeq" id="WP_008487634.1">
    <property type="nucleotide sequence ID" value="NZ_AMRG01000003.1"/>
</dbReference>
<dbReference type="InterPro" id="IPR046866">
    <property type="entry name" value="FapA_N"/>
</dbReference>
<comment type="caution">
    <text evidence="2">The sequence shown here is derived from an EMBL/GenBank/DDBJ whole genome shotgun (WGS) entry which is preliminary data.</text>
</comment>
<dbReference type="STRING" id="740709.A10D4_02975"/>
<evidence type="ECO:0000259" key="1">
    <source>
        <dbReference type="Pfam" id="PF20250"/>
    </source>
</evidence>
<dbReference type="InterPro" id="IPR005646">
    <property type="entry name" value="FapA"/>
</dbReference>
<accession>K2KBT3</accession>
<dbReference type="PANTHER" id="PTHR38032">
    <property type="entry name" value="POLYMERASE-RELATED"/>
    <property type="match status" value="1"/>
</dbReference>
<name>K2KBT3_9GAMM</name>
<organism evidence="2 3">
    <name type="scientific">Idiomarina xiamenensis 10-D-4</name>
    <dbReference type="NCBI Taxonomy" id="740709"/>
    <lineage>
        <taxon>Bacteria</taxon>
        <taxon>Pseudomonadati</taxon>
        <taxon>Pseudomonadota</taxon>
        <taxon>Gammaproteobacteria</taxon>
        <taxon>Alteromonadales</taxon>
        <taxon>Idiomarinaceae</taxon>
        <taxon>Idiomarina</taxon>
    </lineage>
</organism>
<dbReference type="Pfam" id="PF03961">
    <property type="entry name" value="FapA"/>
    <property type="match status" value="1"/>
</dbReference>
<feature type="domain" description="Flagellar Assembly Protein A N-terminal region" evidence="1">
    <location>
        <begin position="85"/>
        <end position="264"/>
    </location>
</feature>
<sequence length="568" mass="61513">MVAGISLAREDKSIYLQAEPSTAIENVTVEALEQLFTASDYARSRRRSAAIFHDCYSEMQRYFNSTPKPKIAFKYVIAEDSDARVEIKVADDGMSAEARFSQGEGGLSLSKSQVLQALRNAGVTSGIQRPAIDQLLAHSQGENCHEPLSIVIAKGKRPINGLDARFKPLVDDARKRVLRPQEREGGRVDMRDLGKLVSVNEGQAILEKLPPTKGQHGFTVKGQKLEASDGQDRELSAGNGVVVDPENNLRLLADRVGIPTFNDNSANVDEVLSLTNVDVSTGHIDFTGSVIVSGNVAEGMRVKAGGDITIAGYVDAAELHADGSITVSKGVIGKQLDEHESILAEHEDDDSVATLSTNVVAAGSVWVSYAQYAKLVGHSGVIVDKQTTHCHIVSQGTVCFGGEGKAAKGKLVGGLVETTSDLYCGQMGAPAGAKTRILFLVPNIASPEEIELGSLRTELANIVSHLRKLSVLSHNIQTMEASDRQVQFRRKLQQELPASQARLHEVQARIKELLAIEPPRPQLKAVATKHAYPNVQAEYLQERLRLREARGPTVLLLDGRELRVDSYS</sequence>
<dbReference type="EMBL" id="AMRG01000003">
    <property type="protein sequence ID" value="EKE85273.1"/>
    <property type="molecule type" value="Genomic_DNA"/>
</dbReference>
<dbReference type="OrthoDB" id="5807941at2"/>
<reference evidence="2 3" key="1">
    <citation type="journal article" date="2012" name="J. Bacteriol.">
        <title>Genome Sequence of Idiomarina xiamenensis Type Strain 10-D-4.</title>
        <authorList>
            <person name="Lai Q."/>
            <person name="Wang L."/>
            <person name="Wang W."/>
            <person name="Shao Z."/>
        </authorList>
    </citation>
    <scope>NUCLEOTIDE SEQUENCE [LARGE SCALE GENOMIC DNA]</scope>
    <source>
        <strain evidence="2 3">10-D-4</strain>
    </source>
</reference>
<dbReference type="Pfam" id="PF20250">
    <property type="entry name" value="FapA_N"/>
    <property type="match status" value="1"/>
</dbReference>
<evidence type="ECO:0000313" key="3">
    <source>
        <dbReference type="Proteomes" id="UP000014115"/>
    </source>
</evidence>
<evidence type="ECO:0000313" key="2">
    <source>
        <dbReference type="EMBL" id="EKE85273.1"/>
    </source>
</evidence>
<proteinExistence type="predicted"/>
<dbReference type="eggNOG" id="COG1315">
    <property type="taxonomic scope" value="Bacteria"/>
</dbReference>
<gene>
    <name evidence="2" type="ORF">A10D4_02975</name>
</gene>
<keyword evidence="3" id="KW-1185">Reference proteome</keyword>
<dbReference type="InterPro" id="IPR046865">
    <property type="entry name" value="FapA_b_solenoid"/>
</dbReference>
<dbReference type="PANTHER" id="PTHR38032:SF1">
    <property type="entry name" value="RNA-BINDING PROTEIN KHPB N-TERMINAL DOMAIN-CONTAINING PROTEIN"/>
    <property type="match status" value="1"/>
</dbReference>
<dbReference type="Proteomes" id="UP000014115">
    <property type="component" value="Unassembled WGS sequence"/>
</dbReference>
<dbReference type="AlphaFoldDB" id="K2KBT3"/>
<protein>
    <recommendedName>
        <fullName evidence="1">Flagellar Assembly Protein A N-terminal region domain-containing protein</fullName>
    </recommendedName>
</protein>
<dbReference type="PATRIC" id="fig|740709.3.peg.597"/>